<dbReference type="EMBL" id="BLKM01000562">
    <property type="protein sequence ID" value="GFG35665.1"/>
    <property type="molecule type" value="Genomic_DNA"/>
</dbReference>
<protein>
    <recommendedName>
        <fullName evidence="4">Glucose-methanol-choline oxidoreductase N-terminal domain-containing protein</fullName>
    </recommendedName>
</protein>
<name>A0A6L2PYV8_COPFO</name>
<dbReference type="InParanoid" id="A0A6L2PYV8"/>
<evidence type="ECO:0000313" key="2">
    <source>
        <dbReference type="EMBL" id="GFG35665.1"/>
    </source>
</evidence>
<keyword evidence="1" id="KW-1133">Transmembrane helix</keyword>
<dbReference type="SUPFAM" id="SSF51905">
    <property type="entry name" value="FAD/NAD(P)-binding domain"/>
    <property type="match status" value="1"/>
</dbReference>
<comment type="caution">
    <text evidence="2">The sequence shown here is derived from an EMBL/GenBank/DDBJ whole genome shotgun (WGS) entry which is preliminary data.</text>
</comment>
<reference evidence="3" key="1">
    <citation type="submission" date="2020-01" db="EMBL/GenBank/DDBJ databases">
        <title>Draft genome sequence of the Termite Coptotermes fromosanus.</title>
        <authorList>
            <person name="Itakura S."/>
            <person name="Yosikawa Y."/>
            <person name="Umezawa K."/>
        </authorList>
    </citation>
    <scope>NUCLEOTIDE SEQUENCE [LARGE SCALE GENOMIC DNA]</scope>
</reference>
<dbReference type="Proteomes" id="UP000502823">
    <property type="component" value="Unassembled WGS sequence"/>
</dbReference>
<evidence type="ECO:0000256" key="1">
    <source>
        <dbReference type="SAM" id="Phobius"/>
    </source>
</evidence>
<sequence length="137" mass="14751">MTGPAMPTNMTNPALAASMDKTMSSDMTSMEMPGMCLVDNLNFATVFMILINAIANSRPKNMGRVPQFQAMDDTYDFIVVGGGTAGCVVANRYDTVYTSTGHKLNGTQYTNTGHKLNDSTRTRGTNLMTVHEPGAQT</sequence>
<accession>A0A6L2PYV8</accession>
<proteinExistence type="predicted"/>
<evidence type="ECO:0000313" key="3">
    <source>
        <dbReference type="Proteomes" id="UP000502823"/>
    </source>
</evidence>
<evidence type="ECO:0008006" key="4">
    <source>
        <dbReference type="Google" id="ProtNLM"/>
    </source>
</evidence>
<keyword evidence="1" id="KW-0472">Membrane</keyword>
<feature type="transmembrane region" description="Helical" evidence="1">
    <location>
        <begin position="32"/>
        <end position="55"/>
    </location>
</feature>
<dbReference type="Gene3D" id="3.50.50.60">
    <property type="entry name" value="FAD/NAD(P)-binding domain"/>
    <property type="match status" value="1"/>
</dbReference>
<gene>
    <name evidence="2" type="ORF">Cfor_11453</name>
</gene>
<dbReference type="InterPro" id="IPR036188">
    <property type="entry name" value="FAD/NAD-bd_sf"/>
</dbReference>
<keyword evidence="3" id="KW-1185">Reference proteome</keyword>
<organism evidence="2 3">
    <name type="scientific">Coptotermes formosanus</name>
    <name type="common">Formosan subterranean termite</name>
    <dbReference type="NCBI Taxonomy" id="36987"/>
    <lineage>
        <taxon>Eukaryota</taxon>
        <taxon>Metazoa</taxon>
        <taxon>Ecdysozoa</taxon>
        <taxon>Arthropoda</taxon>
        <taxon>Hexapoda</taxon>
        <taxon>Insecta</taxon>
        <taxon>Pterygota</taxon>
        <taxon>Neoptera</taxon>
        <taxon>Polyneoptera</taxon>
        <taxon>Dictyoptera</taxon>
        <taxon>Blattodea</taxon>
        <taxon>Blattoidea</taxon>
        <taxon>Termitoidae</taxon>
        <taxon>Rhinotermitidae</taxon>
        <taxon>Coptotermes</taxon>
    </lineage>
</organism>
<keyword evidence="1" id="KW-0812">Transmembrane</keyword>
<dbReference type="AlphaFoldDB" id="A0A6L2PYV8"/>